<dbReference type="Gene3D" id="3.40.50.1820">
    <property type="entry name" value="alpha/beta hydrolase"/>
    <property type="match status" value="1"/>
</dbReference>
<name>A0AAD6WTQ5_9AGAR</name>
<feature type="domain" description="AB hydrolase-1" evidence="1">
    <location>
        <begin position="16"/>
        <end position="93"/>
    </location>
</feature>
<dbReference type="InterPro" id="IPR000073">
    <property type="entry name" value="AB_hydrolase_1"/>
</dbReference>
<dbReference type="GO" id="GO:0046464">
    <property type="term" value="P:acylglycerol catabolic process"/>
    <property type="evidence" value="ECO:0007669"/>
    <property type="project" value="TreeGrafter"/>
</dbReference>
<keyword evidence="3" id="KW-1185">Reference proteome</keyword>
<dbReference type="GO" id="GO:0047372">
    <property type="term" value="F:monoacylglycerol lipase activity"/>
    <property type="evidence" value="ECO:0007669"/>
    <property type="project" value="TreeGrafter"/>
</dbReference>
<dbReference type="InterPro" id="IPR050266">
    <property type="entry name" value="AB_hydrolase_sf"/>
</dbReference>
<dbReference type="PANTHER" id="PTHR43798">
    <property type="entry name" value="MONOACYLGLYCEROL LIPASE"/>
    <property type="match status" value="1"/>
</dbReference>
<organism evidence="2 3">
    <name type="scientific">Mycena alexandri</name>
    <dbReference type="NCBI Taxonomy" id="1745969"/>
    <lineage>
        <taxon>Eukaryota</taxon>
        <taxon>Fungi</taxon>
        <taxon>Dikarya</taxon>
        <taxon>Basidiomycota</taxon>
        <taxon>Agaricomycotina</taxon>
        <taxon>Agaricomycetes</taxon>
        <taxon>Agaricomycetidae</taxon>
        <taxon>Agaricales</taxon>
        <taxon>Marasmiineae</taxon>
        <taxon>Mycenaceae</taxon>
        <taxon>Mycena</taxon>
    </lineage>
</organism>
<keyword evidence="2" id="KW-0378">Hydrolase</keyword>
<comment type="caution">
    <text evidence="2">The sequence shown here is derived from an EMBL/GenBank/DDBJ whole genome shotgun (WGS) entry which is preliminary data.</text>
</comment>
<evidence type="ECO:0000313" key="2">
    <source>
        <dbReference type="EMBL" id="KAJ7026783.1"/>
    </source>
</evidence>
<dbReference type="Proteomes" id="UP001218188">
    <property type="component" value="Unassembled WGS sequence"/>
</dbReference>
<accession>A0AAD6WTQ5</accession>
<evidence type="ECO:0000313" key="3">
    <source>
        <dbReference type="Proteomes" id="UP001218188"/>
    </source>
</evidence>
<dbReference type="SUPFAM" id="SSF53474">
    <property type="entry name" value="alpha/beta-Hydrolases"/>
    <property type="match status" value="1"/>
</dbReference>
<evidence type="ECO:0000259" key="1">
    <source>
        <dbReference type="Pfam" id="PF00561"/>
    </source>
</evidence>
<dbReference type="AlphaFoldDB" id="A0AAD6WTQ5"/>
<protein>
    <submittedName>
        <fullName evidence="2">Alpha/Beta hydrolase protein</fullName>
    </submittedName>
</protein>
<dbReference type="PANTHER" id="PTHR43798:SF33">
    <property type="entry name" value="HYDROLASE, PUTATIVE (AFU_ORTHOLOGUE AFUA_2G14860)-RELATED"/>
    <property type="match status" value="1"/>
</dbReference>
<dbReference type="EMBL" id="JARJCM010000133">
    <property type="protein sequence ID" value="KAJ7026783.1"/>
    <property type="molecule type" value="Genomic_DNA"/>
</dbReference>
<dbReference type="InterPro" id="IPR029058">
    <property type="entry name" value="AB_hydrolase_fold"/>
</dbReference>
<gene>
    <name evidence="2" type="ORF">C8F04DRAFT_1267692</name>
</gene>
<proteinExistence type="predicted"/>
<dbReference type="GO" id="GO:0016020">
    <property type="term" value="C:membrane"/>
    <property type="evidence" value="ECO:0007669"/>
    <property type="project" value="TreeGrafter"/>
</dbReference>
<reference evidence="2" key="1">
    <citation type="submission" date="2023-03" db="EMBL/GenBank/DDBJ databases">
        <title>Massive genome expansion in bonnet fungi (Mycena s.s.) driven by repeated elements and novel gene families across ecological guilds.</title>
        <authorList>
            <consortium name="Lawrence Berkeley National Laboratory"/>
            <person name="Harder C.B."/>
            <person name="Miyauchi S."/>
            <person name="Viragh M."/>
            <person name="Kuo A."/>
            <person name="Thoen E."/>
            <person name="Andreopoulos B."/>
            <person name="Lu D."/>
            <person name="Skrede I."/>
            <person name="Drula E."/>
            <person name="Henrissat B."/>
            <person name="Morin E."/>
            <person name="Kohler A."/>
            <person name="Barry K."/>
            <person name="LaButti K."/>
            <person name="Morin E."/>
            <person name="Salamov A."/>
            <person name="Lipzen A."/>
            <person name="Mereny Z."/>
            <person name="Hegedus B."/>
            <person name="Baldrian P."/>
            <person name="Stursova M."/>
            <person name="Weitz H."/>
            <person name="Taylor A."/>
            <person name="Grigoriev I.V."/>
            <person name="Nagy L.G."/>
            <person name="Martin F."/>
            <person name="Kauserud H."/>
        </authorList>
    </citation>
    <scope>NUCLEOTIDE SEQUENCE</scope>
    <source>
        <strain evidence="2">CBHHK200</strain>
    </source>
</reference>
<dbReference type="Pfam" id="PF00561">
    <property type="entry name" value="Abhydrolase_1"/>
    <property type="match status" value="1"/>
</dbReference>
<sequence length="187" mass="20679">MAVLKKPKTIQKRRILLVPDLLGYGGTDKPTDPKLYFGSGHAQDIVDILDAEGLDQVIAIGHNWGSGAVSRLINYYPQRVSACAFLTVGYFPPTINKADLITRSRGAVEVFGYDLFAYMPAVIEKHIDSFISVFFPASPQMWKDILCTDGGTRAWLEGNETTSLPSYMSQEADKEELDGGFWSDGHQ</sequence>